<proteinExistence type="predicted"/>
<protein>
    <submittedName>
        <fullName evidence="2">Uncharacterized protein</fullName>
    </submittedName>
</protein>
<evidence type="ECO:0000313" key="2">
    <source>
        <dbReference type="EMBL" id="GAA2111758.1"/>
    </source>
</evidence>
<comment type="caution">
    <text evidence="2">The sequence shown here is derived from an EMBL/GenBank/DDBJ whole genome shotgun (WGS) entry which is preliminary data.</text>
</comment>
<feature type="compositionally biased region" description="Pro residues" evidence="1">
    <location>
        <begin position="23"/>
        <end position="36"/>
    </location>
</feature>
<feature type="region of interest" description="Disordered" evidence="1">
    <location>
        <begin position="1"/>
        <end position="37"/>
    </location>
</feature>
<organism evidence="2 3">
    <name type="scientific">Nocardioides furvisabuli</name>
    <dbReference type="NCBI Taxonomy" id="375542"/>
    <lineage>
        <taxon>Bacteria</taxon>
        <taxon>Bacillati</taxon>
        <taxon>Actinomycetota</taxon>
        <taxon>Actinomycetes</taxon>
        <taxon>Propionibacteriales</taxon>
        <taxon>Nocardioidaceae</taxon>
        <taxon>Nocardioides</taxon>
    </lineage>
</organism>
<name>A0ABN2XJ21_9ACTN</name>
<gene>
    <name evidence="2" type="ORF">GCM10009726_28120</name>
</gene>
<keyword evidence="3" id="KW-1185">Reference proteome</keyword>
<dbReference type="EMBL" id="BAAAMQ010000014">
    <property type="protein sequence ID" value="GAA2111758.1"/>
    <property type="molecule type" value="Genomic_DNA"/>
</dbReference>
<evidence type="ECO:0000256" key="1">
    <source>
        <dbReference type="SAM" id="MobiDB-lite"/>
    </source>
</evidence>
<accession>A0ABN2XJ21</accession>
<evidence type="ECO:0000313" key="3">
    <source>
        <dbReference type="Proteomes" id="UP001501161"/>
    </source>
</evidence>
<reference evidence="2 3" key="1">
    <citation type="journal article" date="2019" name="Int. J. Syst. Evol. Microbiol.">
        <title>The Global Catalogue of Microorganisms (GCM) 10K type strain sequencing project: providing services to taxonomists for standard genome sequencing and annotation.</title>
        <authorList>
            <consortium name="The Broad Institute Genomics Platform"/>
            <consortium name="The Broad Institute Genome Sequencing Center for Infectious Disease"/>
            <person name="Wu L."/>
            <person name="Ma J."/>
        </authorList>
    </citation>
    <scope>NUCLEOTIDE SEQUENCE [LARGE SCALE GENOMIC DNA]</scope>
    <source>
        <strain evidence="2 3">JCM 13813</strain>
    </source>
</reference>
<sequence length="70" mass="8013">MPWSPEPVPEMHHRALDSQQCHPAPPSARGPTPPPLEITMMNRIRTAIETKRAADQLQAYYMWRPGPGRR</sequence>
<dbReference type="Proteomes" id="UP001501161">
    <property type="component" value="Unassembled WGS sequence"/>
</dbReference>